<dbReference type="OrthoDB" id="7873301at2"/>
<name>A0A418SF51_9RHOB</name>
<evidence type="ECO:0000259" key="1">
    <source>
        <dbReference type="Pfam" id="PF07238"/>
    </source>
</evidence>
<accession>A0A418SF51</accession>
<evidence type="ECO:0000313" key="2">
    <source>
        <dbReference type="EMBL" id="QPM89291.1"/>
    </source>
</evidence>
<dbReference type="EMBL" id="CP060436">
    <property type="protein sequence ID" value="QPM89291.1"/>
    <property type="molecule type" value="Genomic_DNA"/>
</dbReference>
<dbReference type="Proteomes" id="UP000283786">
    <property type="component" value="Chromosome"/>
</dbReference>
<dbReference type="KEGG" id="palw:PSAL_005060"/>
<feature type="domain" description="PilZ" evidence="1">
    <location>
        <begin position="12"/>
        <end position="104"/>
    </location>
</feature>
<reference evidence="2 3" key="1">
    <citation type="submission" date="2020-08" db="EMBL/GenBank/DDBJ databases">
        <title>Genome sequence of Rhodobacteraceae bacterium Lw-13e.</title>
        <authorList>
            <person name="Poehlein A."/>
            <person name="Wolter L."/>
            <person name="Daniel R."/>
            <person name="Brinkhoff T."/>
        </authorList>
    </citation>
    <scope>NUCLEOTIDE SEQUENCE [LARGE SCALE GENOMIC DNA]</scope>
    <source>
        <strain evidence="2 3">Lw-13e</strain>
    </source>
</reference>
<evidence type="ECO:0000313" key="3">
    <source>
        <dbReference type="Proteomes" id="UP000283786"/>
    </source>
</evidence>
<dbReference type="RefSeq" id="WP_119839644.1">
    <property type="nucleotide sequence ID" value="NZ_CP060436.1"/>
</dbReference>
<gene>
    <name evidence="2" type="ORF">PSAL_005060</name>
</gene>
<dbReference type="Gene3D" id="2.40.10.220">
    <property type="entry name" value="predicted glycosyltransferase like domains"/>
    <property type="match status" value="1"/>
</dbReference>
<protein>
    <recommendedName>
        <fullName evidence="1">PilZ domain-containing protein</fullName>
    </recommendedName>
</protein>
<dbReference type="InterPro" id="IPR009875">
    <property type="entry name" value="PilZ_domain"/>
</dbReference>
<dbReference type="AlphaFoldDB" id="A0A418SF51"/>
<dbReference type="SUPFAM" id="SSF141371">
    <property type="entry name" value="PilZ domain-like"/>
    <property type="match status" value="1"/>
</dbReference>
<sequence length="139" mass="15733">MAQIYFSGPRSERRRFPRYPVHMDCQVHFGDRSLTAVLEDISLGGAGIRLPNIVTSYGKIDAPRFQLSNVGFFKSDIRWRSDRRAGLRFDIRAHRSTALNALIARLEQEVTPLPEADLMDQALSREMTTVTSGFFPTSS</sequence>
<proteinExistence type="predicted"/>
<dbReference type="Pfam" id="PF07238">
    <property type="entry name" value="PilZ"/>
    <property type="match status" value="1"/>
</dbReference>
<dbReference type="GO" id="GO:0035438">
    <property type="term" value="F:cyclic-di-GMP binding"/>
    <property type="evidence" value="ECO:0007669"/>
    <property type="project" value="InterPro"/>
</dbReference>
<keyword evidence="3" id="KW-1185">Reference proteome</keyword>
<organism evidence="2 3">
    <name type="scientific">Pseudooceanicola algae</name>
    <dbReference type="NCBI Taxonomy" id="1537215"/>
    <lineage>
        <taxon>Bacteria</taxon>
        <taxon>Pseudomonadati</taxon>
        <taxon>Pseudomonadota</taxon>
        <taxon>Alphaproteobacteria</taxon>
        <taxon>Rhodobacterales</taxon>
        <taxon>Paracoccaceae</taxon>
        <taxon>Pseudooceanicola</taxon>
    </lineage>
</organism>